<dbReference type="InterPro" id="IPR027417">
    <property type="entry name" value="P-loop_NTPase"/>
</dbReference>
<sequence>MSISVKALTKHFGQQKAVDGISFEAKPGQILGFLGPNGAGKSTTMKMLTGYLSPSAGEAEICGKNVVSEPLQVKSLIGYLPENTPLYNEMYVREFLGFVGQLYHIDDLDQRVREVIAMVGLGPEQHKKIGMLSKGYKQRVGLAQAIIHDPQVLILDEPTSGLDPNQLADIRKLIKDLGKNKTVILSTHIMQEVEALCDDVIIISKGQIVANATMADLKSQNAGQTLEEIFRKLTS</sequence>
<comment type="similarity">
    <text evidence="1">Belongs to the ABC transporter superfamily.</text>
</comment>
<feature type="domain" description="ABC transporter" evidence="5">
    <location>
        <begin position="3"/>
        <end position="230"/>
    </location>
</feature>
<organism evidence="6 7">
    <name type="scientific">Pedobacter albus</name>
    <dbReference type="NCBI Taxonomy" id="3113905"/>
    <lineage>
        <taxon>Bacteria</taxon>
        <taxon>Pseudomonadati</taxon>
        <taxon>Bacteroidota</taxon>
        <taxon>Sphingobacteriia</taxon>
        <taxon>Sphingobacteriales</taxon>
        <taxon>Sphingobacteriaceae</taxon>
        <taxon>Pedobacter</taxon>
    </lineage>
</organism>
<dbReference type="EMBL" id="JAZDQT010000001">
    <property type="protein sequence ID" value="MEE1945000.1"/>
    <property type="molecule type" value="Genomic_DNA"/>
</dbReference>
<keyword evidence="7" id="KW-1185">Reference proteome</keyword>
<gene>
    <name evidence="6" type="ORF">VRU48_07775</name>
</gene>
<evidence type="ECO:0000256" key="4">
    <source>
        <dbReference type="ARBA" id="ARBA00022840"/>
    </source>
</evidence>
<dbReference type="RefSeq" id="WP_330107354.1">
    <property type="nucleotide sequence ID" value="NZ_JAZDQT010000001.1"/>
</dbReference>
<dbReference type="PANTHER" id="PTHR43335">
    <property type="entry name" value="ABC TRANSPORTER, ATP-BINDING PROTEIN"/>
    <property type="match status" value="1"/>
</dbReference>
<dbReference type="CDD" id="cd03230">
    <property type="entry name" value="ABC_DR_subfamily_A"/>
    <property type="match status" value="1"/>
</dbReference>
<dbReference type="Gene3D" id="3.40.50.300">
    <property type="entry name" value="P-loop containing nucleotide triphosphate hydrolases"/>
    <property type="match status" value="1"/>
</dbReference>
<dbReference type="SMART" id="SM00382">
    <property type="entry name" value="AAA"/>
    <property type="match status" value="1"/>
</dbReference>
<dbReference type="InterPro" id="IPR003439">
    <property type="entry name" value="ABC_transporter-like_ATP-bd"/>
</dbReference>
<evidence type="ECO:0000259" key="5">
    <source>
        <dbReference type="PROSITE" id="PS50893"/>
    </source>
</evidence>
<keyword evidence="3" id="KW-0547">Nucleotide-binding</keyword>
<dbReference type="PROSITE" id="PS50893">
    <property type="entry name" value="ABC_TRANSPORTER_2"/>
    <property type="match status" value="1"/>
</dbReference>
<keyword evidence="2" id="KW-0813">Transport</keyword>
<evidence type="ECO:0000313" key="6">
    <source>
        <dbReference type="EMBL" id="MEE1945000.1"/>
    </source>
</evidence>
<evidence type="ECO:0000313" key="7">
    <source>
        <dbReference type="Proteomes" id="UP001336835"/>
    </source>
</evidence>
<protein>
    <submittedName>
        <fullName evidence="6">ATP-binding cassette domain-containing protein</fullName>
    </submittedName>
</protein>
<dbReference type="SUPFAM" id="SSF52540">
    <property type="entry name" value="P-loop containing nucleoside triphosphate hydrolases"/>
    <property type="match status" value="1"/>
</dbReference>
<evidence type="ECO:0000256" key="1">
    <source>
        <dbReference type="ARBA" id="ARBA00005417"/>
    </source>
</evidence>
<evidence type="ECO:0000256" key="3">
    <source>
        <dbReference type="ARBA" id="ARBA00022741"/>
    </source>
</evidence>
<reference evidence="6 7" key="1">
    <citation type="submission" date="2024-01" db="EMBL/GenBank/DDBJ databases">
        <title>Pedobacter sp. nov., isolated from fresh soil.</title>
        <authorList>
            <person name="Le N.T.T."/>
        </authorList>
    </citation>
    <scope>NUCLEOTIDE SEQUENCE [LARGE SCALE GENOMIC DNA]</scope>
    <source>
        <strain evidence="6 7">KR3-3</strain>
    </source>
</reference>
<accession>A0ABU7I6A8</accession>
<dbReference type="GO" id="GO:0005524">
    <property type="term" value="F:ATP binding"/>
    <property type="evidence" value="ECO:0007669"/>
    <property type="project" value="UniProtKB-KW"/>
</dbReference>
<comment type="caution">
    <text evidence="6">The sequence shown here is derived from an EMBL/GenBank/DDBJ whole genome shotgun (WGS) entry which is preliminary data.</text>
</comment>
<keyword evidence="4 6" id="KW-0067">ATP-binding</keyword>
<name>A0ABU7I6A8_9SPHI</name>
<dbReference type="Proteomes" id="UP001336835">
    <property type="component" value="Unassembled WGS sequence"/>
</dbReference>
<dbReference type="Pfam" id="PF00005">
    <property type="entry name" value="ABC_tran"/>
    <property type="match status" value="1"/>
</dbReference>
<dbReference type="InterPro" id="IPR003593">
    <property type="entry name" value="AAA+_ATPase"/>
</dbReference>
<dbReference type="PANTHER" id="PTHR43335:SF4">
    <property type="entry name" value="ABC TRANSPORTER, ATP-BINDING PROTEIN"/>
    <property type="match status" value="1"/>
</dbReference>
<proteinExistence type="inferred from homology"/>
<evidence type="ECO:0000256" key="2">
    <source>
        <dbReference type="ARBA" id="ARBA00022448"/>
    </source>
</evidence>